<dbReference type="PANTHER" id="PTHR46796:SF6">
    <property type="entry name" value="ARAC SUBFAMILY"/>
    <property type="match status" value="1"/>
</dbReference>
<dbReference type="SMART" id="SM00342">
    <property type="entry name" value="HTH_ARAC"/>
    <property type="match status" value="1"/>
</dbReference>
<protein>
    <submittedName>
        <fullName evidence="5">Helix-turn-helix transcriptional regulator</fullName>
    </submittedName>
</protein>
<proteinExistence type="predicted"/>
<evidence type="ECO:0000313" key="6">
    <source>
        <dbReference type="Proteomes" id="UP000663090"/>
    </source>
</evidence>
<gene>
    <name evidence="5" type="ORF">JY572_17565</name>
</gene>
<dbReference type="Proteomes" id="UP000663090">
    <property type="component" value="Chromosome"/>
</dbReference>
<evidence type="ECO:0000256" key="1">
    <source>
        <dbReference type="ARBA" id="ARBA00023015"/>
    </source>
</evidence>
<dbReference type="SUPFAM" id="SSF46689">
    <property type="entry name" value="Homeodomain-like"/>
    <property type="match status" value="2"/>
</dbReference>
<evidence type="ECO:0000256" key="2">
    <source>
        <dbReference type="ARBA" id="ARBA00023125"/>
    </source>
</evidence>
<dbReference type="InterPro" id="IPR018060">
    <property type="entry name" value="HTH_AraC"/>
</dbReference>
<evidence type="ECO:0000313" key="5">
    <source>
        <dbReference type="EMBL" id="QSQ17727.1"/>
    </source>
</evidence>
<feature type="domain" description="HTH araC/xylS-type" evidence="4">
    <location>
        <begin position="179"/>
        <end position="277"/>
    </location>
</feature>
<accession>A0ABX7NFX7</accession>
<sequence>MDGGSYSPAMSENPSRRPRVTLGVEVRETSVGDVLYVASADHVLSVHSSGPVRVACPASLSRDVRTRGQLNLVPAGVSETWIDDDAGSTVDLRLPHSLLQRAAEDMGLDPDRVGLEPKHHFRDEHIEHIGWAMEAEYRAGFPNGLLYRESLGLALAARLLAQYRGQVEVRGGLATPQLQRVTEYVEAHLEGDLSLACLSRVAGVSASHFKTLFKRSMGVPVHEYVIQRRVERARALLLRGGVPTGQVALEAGFSHQSHMARHMRRVLGVTPGAIVRSRA</sequence>
<reference evidence="5 6" key="1">
    <citation type="submission" date="2021-02" db="EMBL/GenBank/DDBJ databases">
        <title>De Novo genome assembly of isolated myxobacteria.</title>
        <authorList>
            <person name="Stevens D.C."/>
        </authorList>
    </citation>
    <scope>NUCLEOTIDE SEQUENCE [LARGE SCALE GENOMIC DNA]</scope>
    <source>
        <strain evidence="5 6">SCHIC003</strain>
    </source>
</reference>
<dbReference type="EMBL" id="CP071091">
    <property type="protein sequence ID" value="QSQ17727.1"/>
    <property type="molecule type" value="Genomic_DNA"/>
</dbReference>
<dbReference type="InterPro" id="IPR009057">
    <property type="entry name" value="Homeodomain-like_sf"/>
</dbReference>
<dbReference type="PROSITE" id="PS01124">
    <property type="entry name" value="HTH_ARAC_FAMILY_2"/>
    <property type="match status" value="1"/>
</dbReference>
<keyword evidence="1" id="KW-0805">Transcription regulation</keyword>
<dbReference type="InterPro" id="IPR050204">
    <property type="entry name" value="AraC_XylS_family_regulators"/>
</dbReference>
<dbReference type="PANTHER" id="PTHR46796">
    <property type="entry name" value="HTH-TYPE TRANSCRIPTIONAL ACTIVATOR RHAS-RELATED"/>
    <property type="match status" value="1"/>
</dbReference>
<evidence type="ECO:0000256" key="3">
    <source>
        <dbReference type="ARBA" id="ARBA00023163"/>
    </source>
</evidence>
<evidence type="ECO:0000259" key="4">
    <source>
        <dbReference type="PROSITE" id="PS01124"/>
    </source>
</evidence>
<keyword evidence="6" id="KW-1185">Reference proteome</keyword>
<keyword evidence="2" id="KW-0238">DNA-binding</keyword>
<name>A0ABX7NFX7_9BACT</name>
<dbReference type="Gene3D" id="1.10.10.60">
    <property type="entry name" value="Homeodomain-like"/>
    <property type="match status" value="1"/>
</dbReference>
<organism evidence="5 6">
    <name type="scientific">Myxococcus landrumensis</name>
    <dbReference type="NCBI Taxonomy" id="2813577"/>
    <lineage>
        <taxon>Bacteria</taxon>
        <taxon>Pseudomonadati</taxon>
        <taxon>Myxococcota</taxon>
        <taxon>Myxococcia</taxon>
        <taxon>Myxococcales</taxon>
        <taxon>Cystobacterineae</taxon>
        <taxon>Myxococcaceae</taxon>
        <taxon>Myxococcus</taxon>
    </lineage>
</organism>
<dbReference type="Pfam" id="PF12833">
    <property type="entry name" value="HTH_18"/>
    <property type="match status" value="1"/>
</dbReference>
<keyword evidence="3" id="KW-0804">Transcription</keyword>